<dbReference type="AlphaFoldDB" id="A0A3S4UG14"/>
<proteinExistence type="predicted"/>
<gene>
    <name evidence="3" type="ORF">Metus_1044</name>
</gene>
<protein>
    <submittedName>
        <fullName evidence="3">CRISPR-associated protein, Csa2 family</fullName>
    </submittedName>
</protein>
<dbReference type="Pfam" id="PF01905">
    <property type="entry name" value="DevR"/>
    <property type="match status" value="1"/>
</dbReference>
<evidence type="ECO:0000313" key="3">
    <source>
        <dbReference type="EMBL" id="RWX73070.1"/>
    </source>
</evidence>
<organism evidence="3 4">
    <name type="scientific">Methanosuratincola subterraneus</name>
    <dbReference type="NCBI Taxonomy" id="2593994"/>
    <lineage>
        <taxon>Archaea</taxon>
        <taxon>Thermoproteota</taxon>
        <taxon>Methanosuratincolia</taxon>
        <taxon>Candidatus Methanomethylicales</taxon>
        <taxon>Candidatus Methanomethylicaceae</taxon>
        <taxon>Candidatus Methanosuratincola (ex Vanwonterghem et al. 2016)</taxon>
    </lineage>
</organism>
<comment type="function">
    <text evidence="2">CRISPR (clustered regularly interspaced short palindromic repeat) is an adaptive immune system that provides protection against mobile genetic elements (viruses, transposable elements and conjugative plasmids). CRISPR clusters contain spacers, sequences complementary to antecedent mobile elements, and target invading nucleic acids. CRISPR clusters are transcribed and processed into CRISPR RNA (crRNA).</text>
</comment>
<evidence type="ECO:0000256" key="2">
    <source>
        <dbReference type="ARBA" id="ARBA00025626"/>
    </source>
</evidence>
<dbReference type="PANTHER" id="PTHR37459">
    <property type="match status" value="1"/>
</dbReference>
<evidence type="ECO:0000256" key="1">
    <source>
        <dbReference type="ARBA" id="ARBA00023118"/>
    </source>
</evidence>
<keyword evidence="1" id="KW-0051">Antiviral defense</keyword>
<reference evidence="3 4" key="1">
    <citation type="submission" date="2018-12" db="EMBL/GenBank/DDBJ databases">
        <title>The complete genome of the methanogenic archaea of the candidate phylum Verstraetearchaeota, obtained from the metagenome of underground thermal water.</title>
        <authorList>
            <person name="Kadnikov V.V."/>
            <person name="Mardanov A.V."/>
            <person name="Beletsky A.V."/>
            <person name="Karnachuk O.V."/>
            <person name="Ravin N.V."/>
        </authorList>
    </citation>
    <scope>NUCLEOTIDE SEQUENCE [LARGE SCALE GENOMIC DNA]</scope>
    <source>
        <strain evidence="3">Ch88</strain>
    </source>
</reference>
<evidence type="ECO:0000313" key="4">
    <source>
        <dbReference type="Proteomes" id="UP000288215"/>
    </source>
</evidence>
<sequence length="342" mass="38173">MKGFLSTSFRLLVNVESLNGIESIGNLSRHRTVPIVVNESGGYTIRYVPAISGESIAHAYQELLVKRAKEMNLPVGLYSSRGEFIKFTDDKFLEEEGIKPPGSMNDLRKVESQIMLKDIVSDVGGFLYAGKKPIKRTSRFQIGYMIPALEEVNASALEAQFHVRHALSEMKKGQLGETRAQIPYNVEVGSAVYTFTYNMDVDGISRVSTAFGMPSEEENALESQRESRVKAALMAFVDLVSTMCFGAKRSRFLPTIEPLGAVACVSAPGPFLASPGNSRWFIGETVRRATRYTETMKKLGLERRIEILSFTKEPLEEKLDEIEVLDNLEHFAQEIVEKVLET</sequence>
<dbReference type="InterPro" id="IPR052681">
    <property type="entry name" value="CRISPR-Cas7/Cst2/DevR"/>
</dbReference>
<dbReference type="GO" id="GO:0051607">
    <property type="term" value="P:defense response to virus"/>
    <property type="evidence" value="ECO:0007669"/>
    <property type="project" value="UniProtKB-KW"/>
</dbReference>
<dbReference type="InterPro" id="IPR010154">
    <property type="entry name" value="CRISPR-assoc_Cas7/Cst2/DevR"/>
</dbReference>
<dbReference type="NCBIfam" id="TIGR01875">
    <property type="entry name" value="cas_MJ0381"/>
    <property type="match status" value="1"/>
</dbReference>
<dbReference type="Proteomes" id="UP000288215">
    <property type="component" value="Unassembled WGS sequence"/>
</dbReference>
<dbReference type="InterPro" id="IPR002764">
    <property type="entry name" value="Cas7/Cst2/DevR_sub_I-a/Apern"/>
</dbReference>
<accession>A0A3S4UG14</accession>
<name>A0A3S4UG14_METS7</name>
<dbReference type="PANTHER" id="PTHR37459:SF1">
    <property type="entry name" value="CRISPR-ASSOCIATED PROTEIN CAS7_CST2_DEVR"/>
    <property type="match status" value="1"/>
</dbReference>
<dbReference type="NCBIfam" id="TIGR02583">
    <property type="entry name" value="DevR_archaea"/>
    <property type="match status" value="1"/>
</dbReference>
<dbReference type="EMBL" id="RXGA01000003">
    <property type="protein sequence ID" value="RWX73070.1"/>
    <property type="molecule type" value="Genomic_DNA"/>
</dbReference>
<comment type="caution">
    <text evidence="3">The sequence shown here is derived from an EMBL/GenBank/DDBJ whole genome shotgun (WGS) entry which is preliminary data.</text>
</comment>